<evidence type="ECO:0000259" key="15">
    <source>
        <dbReference type="Pfam" id="PF20656"/>
    </source>
</evidence>
<dbReference type="NCBIfam" id="NF002825">
    <property type="entry name" value="PRK02999.1"/>
    <property type="match status" value="1"/>
</dbReference>
<dbReference type="InterPro" id="IPR048355">
    <property type="entry name" value="MS_C"/>
</dbReference>
<sequence>MTTRLDRSGLQVDARLAAFVEGQALPGTGVTAAGFWAGLAAALADLAPRNRALLARREELQANIDDWFRSRKGQPFDAAAHEAFLREIGYLLPEGIDFAVETVGVDPEIALIPGPQLVVPVMNARYALNAANARWGSLYDALYGTDALGDARKGKGYDTARGARVIAWAKAFLDEAAPLSTGTWSNVVSFEIVDSDLIIVSQSGDFWRTEGESGAKVSSTMLADPAQFIGHTGPADAPTSIFLRNNGLHVEVVFDASTPTGATDPAHIADVRLESAMSAIMDCEDSVAAVDAEDKVLAYGNWLGLMRGDLTEQVEKGGKTLTRRLSPDVSLTGPDGATVTLKARALMLVRNVGHLMTNPAILLQDGAEVPEGIMDAFVTTLCAMHDLSKADGPRNSVAGAVYVVKPKMHGPEEVAFACEIFDRVEATLGLPANTVKLGIMDEERRTSANLKECIRAAKSRVAFINTGFLDRTGDEIHTAMEAGPMIRKGDMKNAAWIKSYEDRNVDIGLACGLQGRAQIGKGMWAAPDLMAAMLEQKIAHPRAGANCAWVPSPTAATLHATHYHRVDVLARQAEIAADGPRGTLADLLTVPVAVGVNWSDAEIQAEVENNAQGILGYVVRWVDQGVGCSKVPDIHDVGLMEDRATCRISSQALANWLHHGVISEAQVMAAMRKMAAVVDRQNASDAAYRPMAPGFDDPAFQAACDLVFKGRGQPSGYTEPLLHHWRQVVKAAPGA</sequence>
<evidence type="ECO:0000259" key="16">
    <source>
        <dbReference type="Pfam" id="PF20658"/>
    </source>
</evidence>
<comment type="cofactor">
    <cofactor evidence="1 10">
        <name>Mg(2+)</name>
        <dbReference type="ChEBI" id="CHEBI:18420"/>
    </cofactor>
</comment>
<reference evidence="18" key="1">
    <citation type="submission" date="2021-01" db="EMBL/GenBank/DDBJ databases">
        <title>Genome seq and assembly of Tabrizicola sp. KVB23.</title>
        <authorList>
            <person name="Chhetri G."/>
        </authorList>
    </citation>
    <scope>NUCLEOTIDE SEQUENCE</scope>
    <source>
        <strain evidence="18">KVB23</strain>
    </source>
</reference>
<keyword evidence="7 10" id="KW-0460">Magnesium</keyword>
<dbReference type="RefSeq" id="WP_202660721.1">
    <property type="nucleotide sequence ID" value="NZ_JAESVP010000005.1"/>
</dbReference>
<feature type="binding site" evidence="10">
    <location>
        <position position="442"/>
    </location>
    <ligand>
        <name>Mg(2+)</name>
        <dbReference type="ChEBI" id="CHEBI:18420"/>
    </ligand>
</feature>
<feature type="binding site" evidence="10">
    <location>
        <position position="286"/>
    </location>
    <ligand>
        <name>acetyl-CoA</name>
        <dbReference type="ChEBI" id="CHEBI:57288"/>
    </ligand>
</feature>
<evidence type="ECO:0000313" key="19">
    <source>
        <dbReference type="Proteomes" id="UP000619033"/>
    </source>
</evidence>
<gene>
    <name evidence="10" type="primary">glcB</name>
    <name evidence="18" type="ORF">JI744_10985</name>
</gene>
<comment type="catalytic activity">
    <reaction evidence="9 10 13">
        <text>glyoxylate + acetyl-CoA + H2O = (S)-malate + CoA + H(+)</text>
        <dbReference type="Rhea" id="RHEA:18181"/>
        <dbReference type="ChEBI" id="CHEBI:15377"/>
        <dbReference type="ChEBI" id="CHEBI:15378"/>
        <dbReference type="ChEBI" id="CHEBI:15589"/>
        <dbReference type="ChEBI" id="CHEBI:36655"/>
        <dbReference type="ChEBI" id="CHEBI:57287"/>
        <dbReference type="ChEBI" id="CHEBI:57288"/>
        <dbReference type="EC" id="2.3.3.9"/>
    </reaction>
</comment>
<feature type="active site" description="Proton acceptor" evidence="10 12">
    <location>
        <position position="350"/>
    </location>
</feature>
<dbReference type="InterPro" id="IPR046363">
    <property type="entry name" value="MS_N_TIM-barrel_dom"/>
</dbReference>
<dbReference type="HAMAP" id="MF_00641">
    <property type="entry name" value="Malate_synth_G"/>
    <property type="match status" value="1"/>
</dbReference>
<evidence type="ECO:0000256" key="9">
    <source>
        <dbReference type="ARBA" id="ARBA00047918"/>
    </source>
</evidence>
<dbReference type="GO" id="GO:0006099">
    <property type="term" value="P:tricarboxylic acid cycle"/>
    <property type="evidence" value="ECO:0007669"/>
    <property type="project" value="UniProtKB-KW"/>
</dbReference>
<evidence type="ECO:0000256" key="4">
    <source>
        <dbReference type="ARBA" id="ARBA00022532"/>
    </source>
</evidence>
<evidence type="ECO:0000259" key="17">
    <source>
        <dbReference type="Pfam" id="PF20659"/>
    </source>
</evidence>
<evidence type="ECO:0000256" key="3">
    <source>
        <dbReference type="ARBA" id="ARBA00022490"/>
    </source>
</evidence>
<evidence type="ECO:0000256" key="10">
    <source>
        <dbReference type="HAMAP-Rule" id="MF_00641"/>
    </source>
</evidence>
<comment type="function">
    <text evidence="10">Involved in the glycolate utilization. Catalyzes the condensation and subsequent hydrolysis of acetyl-coenzyme A (acetyl-CoA) and glyoxylate to form malate and CoA.</text>
</comment>
<dbReference type="EMBL" id="JAESVP010000005">
    <property type="protein sequence ID" value="MBL4928630.1"/>
    <property type="molecule type" value="Genomic_DNA"/>
</dbReference>
<evidence type="ECO:0000256" key="6">
    <source>
        <dbReference type="ARBA" id="ARBA00022723"/>
    </source>
</evidence>
<accession>A0A8J7MTD8</accession>
<evidence type="ECO:0000259" key="14">
    <source>
        <dbReference type="Pfam" id="PF01274"/>
    </source>
</evidence>
<feature type="domain" description="Malate synthase G alpha-beta insertion" evidence="16">
    <location>
        <begin position="157"/>
        <end position="245"/>
    </location>
</feature>
<evidence type="ECO:0000256" key="12">
    <source>
        <dbReference type="PIRSR" id="PIRSR601465-50"/>
    </source>
</evidence>
<dbReference type="GO" id="GO:0005829">
    <property type="term" value="C:cytosol"/>
    <property type="evidence" value="ECO:0007669"/>
    <property type="project" value="TreeGrafter"/>
</dbReference>
<comment type="caution">
    <text evidence="18">The sequence shown here is derived from an EMBL/GenBank/DDBJ whole genome shotgun (WGS) entry which is preliminary data.</text>
</comment>
<keyword evidence="18" id="KW-0012">Acyltransferase</keyword>
<dbReference type="InterPro" id="IPR001465">
    <property type="entry name" value="Malate_synthase_TIM"/>
</dbReference>
<feature type="modified residue" description="Cysteine sulfenic acid (-SOH)" evidence="10">
    <location>
        <position position="628"/>
    </location>
</feature>
<feature type="binding site" evidence="10">
    <location>
        <begin position="467"/>
        <end position="470"/>
    </location>
    <ligand>
        <name>glyoxylate</name>
        <dbReference type="ChEBI" id="CHEBI:36655"/>
    </ligand>
</feature>
<feature type="binding site" evidence="10">
    <location>
        <position position="118"/>
    </location>
    <ligand>
        <name>acetyl-CoA</name>
        <dbReference type="ChEBI" id="CHEBI:57288"/>
    </ligand>
</feature>
<dbReference type="Pfam" id="PF01274">
    <property type="entry name" value="MS_TIM-barrel"/>
    <property type="match status" value="1"/>
</dbReference>
<feature type="domain" description="Malate synthase C-terminal" evidence="17">
    <location>
        <begin position="602"/>
        <end position="707"/>
    </location>
</feature>
<comment type="similarity">
    <text evidence="10 13">Belongs to the malate synthase family. GlcB subfamily.</text>
</comment>
<keyword evidence="19" id="KW-1185">Reference proteome</keyword>
<keyword evidence="3 10" id="KW-0963">Cytoplasm</keyword>
<evidence type="ECO:0000256" key="13">
    <source>
        <dbReference type="RuleBase" id="RU003572"/>
    </source>
</evidence>
<dbReference type="Gene3D" id="1.20.1220.12">
    <property type="entry name" value="Malate synthase, domain III"/>
    <property type="match status" value="1"/>
</dbReference>
<dbReference type="Pfam" id="PF20658">
    <property type="entry name" value="MSG_insertion"/>
    <property type="match status" value="1"/>
</dbReference>
<feature type="domain" description="Malate synthase TIM barrel" evidence="14">
    <location>
        <begin position="347"/>
        <end position="589"/>
    </location>
</feature>
<dbReference type="Pfam" id="PF20659">
    <property type="entry name" value="MS_C"/>
    <property type="match status" value="1"/>
</dbReference>
<evidence type="ECO:0000256" key="11">
    <source>
        <dbReference type="NCBIfam" id="TIGR01345"/>
    </source>
</evidence>
<organism evidence="18 19">
    <name type="scientific">Fuscibacter oryzae</name>
    <dbReference type="NCBI Taxonomy" id="2803939"/>
    <lineage>
        <taxon>Bacteria</taxon>
        <taxon>Pseudomonadati</taxon>
        <taxon>Pseudomonadota</taxon>
        <taxon>Alphaproteobacteria</taxon>
        <taxon>Rhodobacterales</taxon>
        <taxon>Paracoccaceae</taxon>
        <taxon>Fuscibacter</taxon>
    </lineage>
</organism>
<feature type="binding site" evidence="10">
    <location>
        <position position="470"/>
    </location>
    <ligand>
        <name>Mg(2+)</name>
        <dbReference type="ChEBI" id="CHEBI:18420"/>
    </ligand>
</feature>
<keyword evidence="4 10" id="KW-0816">Tricarboxylic acid cycle</keyword>
<dbReference type="InterPro" id="IPR048357">
    <property type="entry name" value="MSG_insertion"/>
</dbReference>
<dbReference type="GO" id="GO:0004474">
    <property type="term" value="F:malate synthase activity"/>
    <property type="evidence" value="ECO:0007669"/>
    <property type="project" value="UniProtKB-UniRule"/>
</dbReference>
<dbReference type="GO" id="GO:0006097">
    <property type="term" value="P:glyoxylate cycle"/>
    <property type="evidence" value="ECO:0007669"/>
    <property type="project" value="UniProtKB-UniRule"/>
</dbReference>
<comment type="caution">
    <text evidence="10">Lacks conserved residue(s) required for the propagation of feature annotation.</text>
</comment>
<feature type="binding site" evidence="10">
    <location>
        <begin position="125"/>
        <end position="126"/>
    </location>
    <ligand>
        <name>acetyl-CoA</name>
        <dbReference type="ChEBI" id="CHEBI:57288"/>
    </ligand>
</feature>
<comment type="subcellular location">
    <subcellularLocation>
        <location evidence="10 13">Cytoplasm</location>
    </subcellularLocation>
</comment>
<dbReference type="InterPro" id="IPR044856">
    <property type="entry name" value="Malate_synth_C_sf"/>
</dbReference>
<evidence type="ECO:0000256" key="2">
    <source>
        <dbReference type="ARBA" id="ARBA00022435"/>
    </source>
</evidence>
<dbReference type="Proteomes" id="UP000619033">
    <property type="component" value="Unassembled WGS sequence"/>
</dbReference>
<comment type="subunit">
    <text evidence="10">Monomer.</text>
</comment>
<dbReference type="Gene3D" id="3.20.20.360">
    <property type="entry name" value="Malate synthase, domain 3"/>
    <property type="match status" value="2"/>
</dbReference>
<protein>
    <recommendedName>
        <fullName evidence="10 11">Malate synthase G</fullName>
        <ecNumber evidence="10 11">2.3.3.9</ecNumber>
    </recommendedName>
</protein>
<dbReference type="PANTHER" id="PTHR42739:SF1">
    <property type="entry name" value="MALATE SYNTHASE G"/>
    <property type="match status" value="1"/>
</dbReference>
<dbReference type="AlphaFoldDB" id="A0A8J7MTD8"/>
<keyword evidence="2 10" id="KW-0329">Glyoxylate bypass</keyword>
<feature type="binding site" evidence="10">
    <location>
        <position position="323"/>
    </location>
    <ligand>
        <name>acetyl-CoA</name>
        <dbReference type="ChEBI" id="CHEBI:57288"/>
    </ligand>
</feature>
<dbReference type="UniPathway" id="UPA00703">
    <property type="reaction ID" value="UER00720"/>
</dbReference>
<dbReference type="GO" id="GO:0009436">
    <property type="term" value="P:glyoxylate catabolic process"/>
    <property type="evidence" value="ECO:0007669"/>
    <property type="project" value="TreeGrafter"/>
</dbReference>
<evidence type="ECO:0000256" key="7">
    <source>
        <dbReference type="ARBA" id="ARBA00022842"/>
    </source>
</evidence>
<feature type="binding site" evidence="10">
    <location>
        <position position="350"/>
    </location>
    <ligand>
        <name>glyoxylate</name>
        <dbReference type="ChEBI" id="CHEBI:36655"/>
    </ligand>
</feature>
<dbReference type="InterPro" id="IPR048356">
    <property type="entry name" value="MS_N"/>
</dbReference>
<evidence type="ECO:0000256" key="5">
    <source>
        <dbReference type="ARBA" id="ARBA00022679"/>
    </source>
</evidence>
<dbReference type="InterPro" id="IPR011076">
    <property type="entry name" value="Malate_synth_sf"/>
</dbReference>
<keyword evidence="8 10" id="KW-0558">Oxidation</keyword>
<evidence type="ECO:0000256" key="8">
    <source>
        <dbReference type="ARBA" id="ARBA00023097"/>
    </source>
</evidence>
<feature type="binding site" evidence="10">
    <location>
        <position position="551"/>
    </location>
    <ligand>
        <name>acetyl-CoA</name>
        <dbReference type="ChEBI" id="CHEBI:57288"/>
    </ligand>
</feature>
<dbReference type="EC" id="2.3.3.9" evidence="10 11"/>
<dbReference type="InterPro" id="IPR006253">
    <property type="entry name" value="Malate_synthG"/>
</dbReference>
<proteinExistence type="inferred from homology"/>
<name>A0A8J7MTD8_9RHOB</name>
<keyword evidence="6 10" id="KW-0479">Metal-binding</keyword>
<keyword evidence="5 10" id="KW-0808">Transferase</keyword>
<evidence type="ECO:0000256" key="1">
    <source>
        <dbReference type="ARBA" id="ARBA00001946"/>
    </source>
</evidence>
<feature type="active site" description="Proton donor" evidence="10 12">
    <location>
        <position position="642"/>
    </location>
</feature>
<dbReference type="GO" id="GO:0000287">
    <property type="term" value="F:magnesium ion binding"/>
    <property type="evidence" value="ECO:0007669"/>
    <property type="project" value="TreeGrafter"/>
</dbReference>
<comment type="pathway">
    <text evidence="10 13">Carbohydrate metabolism; glyoxylate cycle; (S)-malate from isocitrate: step 2/2.</text>
</comment>
<feature type="domain" description="Malate synthase N-terminal" evidence="15">
    <location>
        <begin position="17"/>
        <end position="75"/>
    </location>
</feature>
<feature type="binding site" evidence="10">
    <location>
        <position position="442"/>
    </location>
    <ligand>
        <name>glyoxylate</name>
        <dbReference type="ChEBI" id="CHEBI:36655"/>
    </ligand>
</feature>
<dbReference type="NCBIfam" id="TIGR01345">
    <property type="entry name" value="malate_syn_G"/>
    <property type="match status" value="1"/>
</dbReference>
<dbReference type="PANTHER" id="PTHR42739">
    <property type="entry name" value="MALATE SYNTHASE G"/>
    <property type="match status" value="1"/>
</dbReference>
<evidence type="ECO:0000313" key="18">
    <source>
        <dbReference type="EMBL" id="MBL4928630.1"/>
    </source>
</evidence>
<dbReference type="SUPFAM" id="SSF51645">
    <property type="entry name" value="Malate synthase G"/>
    <property type="match status" value="1"/>
</dbReference>
<dbReference type="Pfam" id="PF20656">
    <property type="entry name" value="MS_N"/>
    <property type="match status" value="1"/>
</dbReference>